<proteinExistence type="predicted"/>
<comment type="caution">
    <text evidence="1">The sequence shown here is derived from an EMBL/GenBank/DDBJ whole genome shotgun (WGS) entry which is preliminary data.</text>
</comment>
<dbReference type="AlphaFoldDB" id="A0AA88P5E0"/>
<accession>A0AA88P5E0</accession>
<evidence type="ECO:0000313" key="1">
    <source>
        <dbReference type="EMBL" id="KAK2870645.1"/>
    </source>
</evidence>
<evidence type="ECO:0000313" key="2">
    <source>
        <dbReference type="Proteomes" id="UP001187343"/>
    </source>
</evidence>
<protein>
    <submittedName>
        <fullName evidence="1">Uncharacterized protein</fullName>
    </submittedName>
</protein>
<dbReference type="EMBL" id="JAUYZG010000023">
    <property type="protein sequence ID" value="KAK2870645.1"/>
    <property type="molecule type" value="Genomic_DNA"/>
</dbReference>
<reference evidence="1" key="1">
    <citation type="submission" date="2023-08" db="EMBL/GenBank/DDBJ databases">
        <title>Chromosome-level Genome Assembly of mud carp (Cirrhinus molitorella).</title>
        <authorList>
            <person name="Liu H."/>
        </authorList>
    </citation>
    <scope>NUCLEOTIDE SEQUENCE</scope>
    <source>
        <strain evidence="1">Prfri</strain>
        <tissue evidence="1">Muscle</tissue>
    </source>
</reference>
<dbReference type="Proteomes" id="UP001187343">
    <property type="component" value="Unassembled WGS sequence"/>
</dbReference>
<name>A0AA88P5E0_9TELE</name>
<keyword evidence="2" id="KW-1185">Reference proteome</keyword>
<gene>
    <name evidence="1" type="ORF">Q8A67_023172</name>
</gene>
<sequence length="232" mass="25174">MAERPLRCGSETSSLQRTQAFICSAGEGFAGAGGGRLFTHGINRQPTVGMRKSARASLLPSSGAVDSVALGPACTPAAGGRSGIERRPRGHMKEPGVWRHFLSAVPALPLCVFICRVYLLLRVPSPKKRSCRRLLCCEMETAGGRWRAGAVRVGRCSTPAGHFTFMSKSAWGLEGVDRRLAVTRRVSGRVLLLWRYMKSSVLRDSISPDHNAHPTPAHRPTSISTFRSFSCD</sequence>
<organism evidence="1 2">
    <name type="scientific">Cirrhinus molitorella</name>
    <name type="common">mud carp</name>
    <dbReference type="NCBI Taxonomy" id="172907"/>
    <lineage>
        <taxon>Eukaryota</taxon>
        <taxon>Metazoa</taxon>
        <taxon>Chordata</taxon>
        <taxon>Craniata</taxon>
        <taxon>Vertebrata</taxon>
        <taxon>Euteleostomi</taxon>
        <taxon>Actinopterygii</taxon>
        <taxon>Neopterygii</taxon>
        <taxon>Teleostei</taxon>
        <taxon>Ostariophysi</taxon>
        <taxon>Cypriniformes</taxon>
        <taxon>Cyprinidae</taxon>
        <taxon>Labeoninae</taxon>
        <taxon>Labeonini</taxon>
        <taxon>Cirrhinus</taxon>
    </lineage>
</organism>